<dbReference type="OrthoDB" id="1657181at2759"/>
<dbReference type="PANTHER" id="PTHR33476">
    <property type="entry name" value="EMB|CAB62613.1"/>
    <property type="match status" value="1"/>
</dbReference>
<dbReference type="Proteomes" id="UP000655225">
    <property type="component" value="Unassembled WGS sequence"/>
</dbReference>
<comment type="caution">
    <text evidence="2">The sequence shown here is derived from an EMBL/GenBank/DDBJ whole genome shotgun (WGS) entry which is preliminary data.</text>
</comment>
<evidence type="ECO:0000256" key="1">
    <source>
        <dbReference type="SAM" id="Coils"/>
    </source>
</evidence>
<proteinExistence type="predicted"/>
<dbReference type="PANTHER" id="PTHR33476:SF4">
    <property type="entry name" value="POLAR LOCALIZATION DURING ASYMMETRIC DIVISION AND PROTEIN"/>
    <property type="match status" value="1"/>
</dbReference>
<dbReference type="OMA" id="FRWGLGF"/>
<evidence type="ECO:0000313" key="2">
    <source>
        <dbReference type="EMBL" id="KAF8403051.1"/>
    </source>
</evidence>
<reference evidence="2 3" key="1">
    <citation type="submission" date="2020-04" db="EMBL/GenBank/DDBJ databases">
        <title>Plant Genome Project.</title>
        <authorList>
            <person name="Zhang R.-G."/>
        </authorList>
    </citation>
    <scope>NUCLEOTIDE SEQUENCE [LARGE SCALE GENOMIC DNA]</scope>
    <source>
        <strain evidence="2">YNK0</strain>
        <tissue evidence="2">Leaf</tissue>
    </source>
</reference>
<protein>
    <submittedName>
        <fullName evidence="2">Uncharacterized protein</fullName>
    </submittedName>
</protein>
<dbReference type="EMBL" id="JABCRI010000007">
    <property type="protein sequence ID" value="KAF8403051.1"/>
    <property type="molecule type" value="Genomic_DNA"/>
</dbReference>
<accession>A0A835DH27</accession>
<organism evidence="2 3">
    <name type="scientific">Tetracentron sinense</name>
    <name type="common">Spur-leaf</name>
    <dbReference type="NCBI Taxonomy" id="13715"/>
    <lineage>
        <taxon>Eukaryota</taxon>
        <taxon>Viridiplantae</taxon>
        <taxon>Streptophyta</taxon>
        <taxon>Embryophyta</taxon>
        <taxon>Tracheophyta</taxon>
        <taxon>Spermatophyta</taxon>
        <taxon>Magnoliopsida</taxon>
        <taxon>Trochodendrales</taxon>
        <taxon>Trochodendraceae</taxon>
        <taxon>Tetracentron</taxon>
    </lineage>
</organism>
<dbReference type="GO" id="GO:0008356">
    <property type="term" value="P:asymmetric cell division"/>
    <property type="evidence" value="ECO:0007669"/>
    <property type="project" value="InterPro"/>
</dbReference>
<feature type="coiled-coil region" evidence="1">
    <location>
        <begin position="398"/>
        <end position="432"/>
    </location>
</feature>
<name>A0A835DH27_TETSI</name>
<gene>
    <name evidence="2" type="ORF">HHK36_011145</name>
</gene>
<dbReference type="AlphaFoldDB" id="A0A835DH27"/>
<keyword evidence="1" id="KW-0175">Coiled coil</keyword>
<keyword evidence="3" id="KW-1185">Reference proteome</keyword>
<evidence type="ECO:0000313" key="3">
    <source>
        <dbReference type="Proteomes" id="UP000655225"/>
    </source>
</evidence>
<sequence>MWPVLFAVAVAGSGFFARRLFSSNDDSNSRLVSQRTEKCEQEEEHEESANPVSHRVLISPLCLSDLGPSGVSEFGDSWNCERLSSGVEEEEIFRFSSLGYGDGTGLRLGSKSSRKKGGFGSRKFRGNVDGFKRRVGVLKFGKNSGFADGVDVVVEENRKKGRKFSVCLKKRRTGKNAIAKCGSCSSTKGCSFFSWGLGVGIMYMVSAGKAEINKLNTVVDETAKVVQELKGELHKRKLSRDLRHTSLASKVDTCPNKIGGKHAQPACAKSFVEEDIKVFGVPLTDDGEGASSVLTEEPEPEVLEMDQLEAELESELQKLPWCVTKDTPSNEGSRSDLGEFVSQLDPDHFVDVANTELSANGIPGLPGPREPEEVNTNSYQFHGVLPSELDQKLCHLLIEQQESQIGELEFKLLSAQTKLHQKEAELQALKNCFRGLTDLSLTTASGMVSDLNYPSEHLLILNCTWD</sequence>
<dbReference type="InterPro" id="IPR040348">
    <property type="entry name" value="POLAR-like"/>
</dbReference>